<dbReference type="Pfam" id="PF12358">
    <property type="entry name" value="DUF3644"/>
    <property type="match status" value="1"/>
</dbReference>
<dbReference type="RefSeq" id="WP_279991940.1">
    <property type="nucleotide sequence ID" value="NZ_JAOBZK010000047.1"/>
</dbReference>
<evidence type="ECO:0000313" key="2">
    <source>
        <dbReference type="EMBL" id="MDH1181162.1"/>
    </source>
</evidence>
<reference evidence="2 3" key="1">
    <citation type="submission" date="2022-09" db="EMBL/GenBank/DDBJ databases">
        <title>Intensive care unit water sources are persistently colonized with multi-drug resistant bacteria and are the site of extensive horizontal gene transfer of antibiotic resistance genes.</title>
        <authorList>
            <person name="Diorio-Toth L."/>
        </authorList>
    </citation>
    <scope>NUCLEOTIDE SEQUENCE [LARGE SCALE GENOMIC DNA]</scope>
    <source>
        <strain evidence="2 3">GD03967</strain>
    </source>
</reference>
<dbReference type="InterPro" id="IPR022104">
    <property type="entry name" value="DUF3644"/>
</dbReference>
<organism evidence="2 3">
    <name type="scientific">Achromobacter mucicolens</name>
    <dbReference type="NCBI Taxonomy" id="1389922"/>
    <lineage>
        <taxon>Bacteria</taxon>
        <taxon>Pseudomonadati</taxon>
        <taxon>Pseudomonadota</taxon>
        <taxon>Betaproteobacteria</taxon>
        <taxon>Burkholderiales</taxon>
        <taxon>Alcaligenaceae</taxon>
        <taxon>Achromobacter</taxon>
    </lineage>
</organism>
<gene>
    <name evidence="2" type="ORF">N5C72_24055</name>
</gene>
<dbReference type="Proteomes" id="UP001158644">
    <property type="component" value="Unassembled WGS sequence"/>
</dbReference>
<evidence type="ECO:0000313" key="3">
    <source>
        <dbReference type="Proteomes" id="UP001158644"/>
    </source>
</evidence>
<accession>A0ABD4Z075</accession>
<sequence>MATALHQKFLEKSHAALLAAIEVYNKPTFAYREETFCILAVNAWELLLKAKLLKDAKNDPKIIQMREPRKLKGGGKSTKHMTVKKNRTGNPMTLQLTACIAALEKSQVPPDRVPQAASLNLESLIDVRDNATHFIVASALLQRNVLELACASVRNYVSLSKRWFDRDFSNSLSLMLPVAFFHGSGELPAVVVTKDEKRLIDRLQATATHAEADGEYQVAVRVNVRLHRSNLDTAANVQVTRDPEALAIRLDENQLMAAYPWSYAELQSQLRRRKPDIKFNKEFHLLKKPLMLENGLVHSRLLDPNNPKSSKKDFYSPNMRDRILDAYADQANH</sequence>
<dbReference type="AlphaFoldDB" id="A0ABD4Z075"/>
<feature type="domain" description="DUF3644" evidence="1">
    <location>
        <begin position="9"/>
        <end position="209"/>
    </location>
</feature>
<comment type="caution">
    <text evidence="2">The sequence shown here is derived from an EMBL/GenBank/DDBJ whole genome shotgun (WGS) entry which is preliminary data.</text>
</comment>
<proteinExistence type="predicted"/>
<protein>
    <submittedName>
        <fullName evidence="2">DUF3644 domain-containing protein</fullName>
    </submittedName>
</protein>
<evidence type="ECO:0000259" key="1">
    <source>
        <dbReference type="Pfam" id="PF12358"/>
    </source>
</evidence>
<name>A0ABD4Z075_9BURK</name>
<dbReference type="EMBL" id="JAOBZK010000047">
    <property type="protein sequence ID" value="MDH1181162.1"/>
    <property type="molecule type" value="Genomic_DNA"/>
</dbReference>